<dbReference type="SUPFAM" id="SSF52833">
    <property type="entry name" value="Thioredoxin-like"/>
    <property type="match status" value="1"/>
</dbReference>
<evidence type="ECO:0008006" key="14">
    <source>
        <dbReference type="Google" id="ProtNLM"/>
    </source>
</evidence>
<accession>A0A6A6BQG5</accession>
<evidence type="ECO:0000256" key="8">
    <source>
        <dbReference type="PIRNR" id="PIRNR037736"/>
    </source>
</evidence>
<evidence type="ECO:0000256" key="5">
    <source>
        <dbReference type="ARBA" id="ARBA00023008"/>
    </source>
</evidence>
<keyword evidence="6 8" id="KW-0496">Mitochondrion</keyword>
<feature type="disulfide bond" description="Redox-active" evidence="10">
    <location>
        <begin position="165"/>
        <end position="169"/>
    </location>
</feature>
<evidence type="ECO:0000256" key="3">
    <source>
        <dbReference type="ARBA" id="ARBA00022723"/>
    </source>
</evidence>
<organism evidence="12 13">
    <name type="scientific">Aplosporella prunicola CBS 121167</name>
    <dbReference type="NCBI Taxonomy" id="1176127"/>
    <lineage>
        <taxon>Eukaryota</taxon>
        <taxon>Fungi</taxon>
        <taxon>Dikarya</taxon>
        <taxon>Ascomycota</taxon>
        <taxon>Pezizomycotina</taxon>
        <taxon>Dothideomycetes</taxon>
        <taxon>Dothideomycetes incertae sedis</taxon>
        <taxon>Botryosphaeriales</taxon>
        <taxon>Aplosporellaceae</taxon>
        <taxon>Aplosporella</taxon>
    </lineage>
</organism>
<dbReference type="GO" id="GO:0016531">
    <property type="term" value="F:copper chaperone activity"/>
    <property type="evidence" value="ECO:0007669"/>
    <property type="project" value="InterPro"/>
</dbReference>
<dbReference type="OrthoDB" id="270009at2759"/>
<dbReference type="PANTHER" id="PTHR12151:SF5">
    <property type="entry name" value="AT19154P"/>
    <property type="match status" value="1"/>
</dbReference>
<feature type="binding site" evidence="9">
    <location>
        <position position="256"/>
    </location>
    <ligand>
        <name>Cu cation</name>
        <dbReference type="ChEBI" id="CHEBI:23378"/>
    </ligand>
</feature>
<feature type="region of interest" description="Disordered" evidence="11">
    <location>
        <begin position="38"/>
        <end position="82"/>
    </location>
</feature>
<dbReference type="Gene3D" id="3.40.30.10">
    <property type="entry name" value="Glutaredoxin"/>
    <property type="match status" value="1"/>
</dbReference>
<evidence type="ECO:0000256" key="11">
    <source>
        <dbReference type="SAM" id="MobiDB-lite"/>
    </source>
</evidence>
<dbReference type="Pfam" id="PF02630">
    <property type="entry name" value="SCO1-SenC"/>
    <property type="match status" value="1"/>
</dbReference>
<evidence type="ECO:0000256" key="4">
    <source>
        <dbReference type="ARBA" id="ARBA00022792"/>
    </source>
</evidence>
<evidence type="ECO:0000256" key="6">
    <source>
        <dbReference type="ARBA" id="ARBA00023128"/>
    </source>
</evidence>
<feature type="binding site" evidence="9">
    <location>
        <position position="165"/>
    </location>
    <ligand>
        <name>Cu cation</name>
        <dbReference type="ChEBI" id="CHEBI:23378"/>
    </ligand>
</feature>
<keyword evidence="7" id="KW-0472">Membrane</keyword>
<evidence type="ECO:0000256" key="9">
    <source>
        <dbReference type="PIRSR" id="PIRSR037736-1"/>
    </source>
</evidence>
<dbReference type="PANTHER" id="PTHR12151">
    <property type="entry name" value="ELECTRON TRANSPORT PROTIN SCO1/SENC FAMILY MEMBER"/>
    <property type="match status" value="1"/>
</dbReference>
<dbReference type="GeneID" id="54303071"/>
<dbReference type="EMBL" id="ML995476">
    <property type="protein sequence ID" value="KAF2146336.1"/>
    <property type="molecule type" value="Genomic_DNA"/>
</dbReference>
<dbReference type="AlphaFoldDB" id="A0A6A6BQG5"/>
<keyword evidence="3 9" id="KW-0479">Metal-binding</keyword>
<comment type="similarity">
    <text evidence="2 8">Belongs to the SCO1/2 family.</text>
</comment>
<name>A0A6A6BQG5_9PEZI</name>
<keyword evidence="5 9" id="KW-0186">Copper</keyword>
<dbReference type="PIRSF" id="PIRSF037736">
    <property type="entry name" value="SCO1"/>
    <property type="match status" value="1"/>
</dbReference>
<feature type="compositionally biased region" description="Polar residues" evidence="11">
    <location>
        <begin position="55"/>
        <end position="71"/>
    </location>
</feature>
<dbReference type="GO" id="GO:0033617">
    <property type="term" value="P:mitochondrial respiratory chain complex IV assembly"/>
    <property type="evidence" value="ECO:0007669"/>
    <property type="project" value="TreeGrafter"/>
</dbReference>
<keyword evidence="10" id="KW-1015">Disulfide bond</keyword>
<sequence length="300" mass="33105">MAQASVSRSGAWVSALRNATHSKTAAAGATRRAVTASPCLNASSTPPRNPASAPLRQQQQQRVRAFSSSPRSGYKTVQEAKSRHKSGPFSLKAAGLFFAVGAGLIAYFRHEKARIERQRIADQTKGMGRPKVGGAFDLVDQNGNRFTDEDMKGKYALVYFGFTHCPDICPEELDKMAEMIDQVKEISGNTMRPIFITCDPARDTPAVMKTYLAEFHPDMIGLTGTYEAVKSVCKAYRVYFSTPSDVKPGQDYLVDHSIYFYLMDPEGDFVEALGRNHTPARAAKIISDHIGDWRGKLDRN</sequence>
<dbReference type="InterPro" id="IPR036249">
    <property type="entry name" value="Thioredoxin-like_sf"/>
</dbReference>
<proteinExistence type="inferred from homology"/>
<protein>
    <recommendedName>
        <fullName evidence="14">Thioredoxin domain-containing protein</fullName>
    </recommendedName>
</protein>
<evidence type="ECO:0000256" key="2">
    <source>
        <dbReference type="ARBA" id="ARBA00010996"/>
    </source>
</evidence>
<evidence type="ECO:0000313" key="13">
    <source>
        <dbReference type="Proteomes" id="UP000799438"/>
    </source>
</evidence>
<evidence type="ECO:0000256" key="7">
    <source>
        <dbReference type="ARBA" id="ARBA00023136"/>
    </source>
</evidence>
<dbReference type="GO" id="GO:0005507">
    <property type="term" value="F:copper ion binding"/>
    <property type="evidence" value="ECO:0007669"/>
    <property type="project" value="InterPro"/>
</dbReference>
<keyword evidence="4 8" id="KW-0999">Mitochondrion inner membrane</keyword>
<gene>
    <name evidence="12" type="ORF">K452DRAFT_348880</name>
</gene>
<dbReference type="GO" id="GO:0045454">
    <property type="term" value="P:cell redox homeostasis"/>
    <property type="evidence" value="ECO:0007669"/>
    <property type="project" value="UniProtKB-ARBA"/>
</dbReference>
<dbReference type="GO" id="GO:0005743">
    <property type="term" value="C:mitochondrial inner membrane"/>
    <property type="evidence" value="ECO:0007669"/>
    <property type="project" value="UniProtKB-SubCell"/>
</dbReference>
<evidence type="ECO:0000313" key="12">
    <source>
        <dbReference type="EMBL" id="KAF2146336.1"/>
    </source>
</evidence>
<dbReference type="GO" id="GO:0006878">
    <property type="term" value="P:intracellular copper ion homeostasis"/>
    <property type="evidence" value="ECO:0007669"/>
    <property type="project" value="UniProtKB-UniRule"/>
</dbReference>
<dbReference type="Proteomes" id="UP000799438">
    <property type="component" value="Unassembled WGS sequence"/>
</dbReference>
<comment type="subcellular location">
    <subcellularLocation>
        <location evidence="1 8">Mitochondrion inner membrane</location>
    </subcellularLocation>
</comment>
<dbReference type="FunFam" id="3.40.30.10:FF:000013">
    <property type="entry name" value="Blast:Protein SCO1 homolog, mitochondrial"/>
    <property type="match status" value="1"/>
</dbReference>
<dbReference type="InterPro" id="IPR017276">
    <property type="entry name" value="Synth_of_cyt-c-oxidase_Sco1/2"/>
</dbReference>
<dbReference type="InterPro" id="IPR003782">
    <property type="entry name" value="SCO1/SenC"/>
</dbReference>
<keyword evidence="13" id="KW-1185">Reference proteome</keyword>
<feature type="binding site" evidence="9">
    <location>
        <position position="169"/>
    </location>
    <ligand>
        <name>Cu cation</name>
        <dbReference type="ChEBI" id="CHEBI:23378"/>
    </ligand>
</feature>
<evidence type="ECO:0000256" key="10">
    <source>
        <dbReference type="PIRSR" id="PIRSR603782-2"/>
    </source>
</evidence>
<dbReference type="RefSeq" id="XP_033402045.1">
    <property type="nucleotide sequence ID" value="XM_033545563.1"/>
</dbReference>
<evidence type="ECO:0000256" key="1">
    <source>
        <dbReference type="ARBA" id="ARBA00004273"/>
    </source>
</evidence>
<reference evidence="12" key="1">
    <citation type="journal article" date="2020" name="Stud. Mycol.">
        <title>101 Dothideomycetes genomes: a test case for predicting lifestyles and emergence of pathogens.</title>
        <authorList>
            <person name="Haridas S."/>
            <person name="Albert R."/>
            <person name="Binder M."/>
            <person name="Bloem J."/>
            <person name="Labutti K."/>
            <person name="Salamov A."/>
            <person name="Andreopoulos B."/>
            <person name="Baker S."/>
            <person name="Barry K."/>
            <person name="Bills G."/>
            <person name="Bluhm B."/>
            <person name="Cannon C."/>
            <person name="Castanera R."/>
            <person name="Culley D."/>
            <person name="Daum C."/>
            <person name="Ezra D."/>
            <person name="Gonzalez J."/>
            <person name="Henrissat B."/>
            <person name="Kuo A."/>
            <person name="Liang C."/>
            <person name="Lipzen A."/>
            <person name="Lutzoni F."/>
            <person name="Magnuson J."/>
            <person name="Mondo S."/>
            <person name="Nolan M."/>
            <person name="Ohm R."/>
            <person name="Pangilinan J."/>
            <person name="Park H.-J."/>
            <person name="Ramirez L."/>
            <person name="Alfaro M."/>
            <person name="Sun H."/>
            <person name="Tritt A."/>
            <person name="Yoshinaga Y."/>
            <person name="Zwiers L.-H."/>
            <person name="Turgeon B."/>
            <person name="Goodwin S."/>
            <person name="Spatafora J."/>
            <person name="Crous P."/>
            <person name="Grigoriev I."/>
        </authorList>
    </citation>
    <scope>NUCLEOTIDE SEQUENCE</scope>
    <source>
        <strain evidence="12">CBS 121167</strain>
    </source>
</reference>
<dbReference type="CDD" id="cd02968">
    <property type="entry name" value="SCO"/>
    <property type="match status" value="1"/>
</dbReference>